<gene>
    <name evidence="6" type="ORF">LC603019_00974</name>
</gene>
<feature type="region of interest" description="Disordered" evidence="3">
    <location>
        <begin position="351"/>
        <end position="411"/>
    </location>
</feature>
<feature type="active site" evidence="1">
    <location>
        <position position="323"/>
    </location>
</feature>
<evidence type="ECO:0000256" key="1">
    <source>
        <dbReference type="PIRSR" id="PIRSR637460-1"/>
    </source>
</evidence>
<keyword evidence="2" id="KW-1015">Disulfide bond</keyword>
<dbReference type="PANTHER" id="PTHR37981">
    <property type="entry name" value="LIPASE 2"/>
    <property type="match status" value="1"/>
</dbReference>
<dbReference type="Pfam" id="PF13472">
    <property type="entry name" value="Lipase_GDSL_2"/>
    <property type="match status" value="1"/>
</dbReference>
<feature type="chain" id="PRO_5038969454" evidence="4">
    <location>
        <begin position="22"/>
        <end position="411"/>
    </location>
</feature>
<organism evidence="6 7">
    <name type="scientific">Lawsonella clevelandensis</name>
    <dbReference type="NCBI Taxonomy" id="1528099"/>
    <lineage>
        <taxon>Bacteria</taxon>
        <taxon>Bacillati</taxon>
        <taxon>Actinomycetota</taxon>
        <taxon>Actinomycetes</taxon>
        <taxon>Mycobacteriales</taxon>
        <taxon>Lawsonellaceae</taxon>
        <taxon>Lawsonella</taxon>
    </lineage>
</organism>
<feature type="domain" description="SGNH hydrolase-type esterase" evidence="5">
    <location>
        <begin position="86"/>
        <end position="326"/>
    </location>
</feature>
<keyword evidence="7" id="KW-1185">Reference proteome</keyword>
<dbReference type="InterPro" id="IPR013830">
    <property type="entry name" value="SGNH_hydro"/>
</dbReference>
<dbReference type="PANTHER" id="PTHR37981:SF1">
    <property type="entry name" value="SGNH HYDROLASE-TYPE ESTERASE DOMAIN-CONTAINING PROTEIN"/>
    <property type="match status" value="1"/>
</dbReference>
<dbReference type="AlphaFoldDB" id="A0A5E3ZXB5"/>
<dbReference type="GeneID" id="84894902"/>
<dbReference type="InterPro" id="IPR037460">
    <property type="entry name" value="SEST-like"/>
</dbReference>
<feature type="disulfide bond" evidence="2">
    <location>
        <begin position="186"/>
        <end position="201"/>
    </location>
</feature>
<reference evidence="6 7" key="1">
    <citation type="submission" date="2019-04" db="EMBL/GenBank/DDBJ databases">
        <authorList>
            <person name="Seth-Smith MB H."/>
            <person name="Seth-Smith H."/>
        </authorList>
    </citation>
    <scope>NUCLEOTIDE SEQUENCE [LARGE SCALE GENOMIC DNA]</scope>
    <source>
        <strain evidence="6">USB-603019</strain>
    </source>
</reference>
<dbReference type="RefSeq" id="WP_053978968.1">
    <property type="nucleotide sequence ID" value="NZ_CAJPTR010000024.1"/>
</dbReference>
<evidence type="ECO:0000313" key="6">
    <source>
        <dbReference type="EMBL" id="VHO00763.1"/>
    </source>
</evidence>
<dbReference type="Gene3D" id="3.40.50.1110">
    <property type="entry name" value="SGNH hydrolase"/>
    <property type="match status" value="1"/>
</dbReference>
<keyword evidence="4" id="KW-0732">Signal</keyword>
<dbReference type="SUPFAM" id="SSF52266">
    <property type="entry name" value="SGNH hydrolase"/>
    <property type="match status" value="1"/>
</dbReference>
<name>A0A5E3ZXB5_9ACTN</name>
<feature type="disulfide bond" evidence="2">
    <location>
        <begin position="105"/>
        <end position="129"/>
    </location>
</feature>
<dbReference type="Proteomes" id="UP000324288">
    <property type="component" value="Chromosome"/>
</dbReference>
<feature type="disulfide bond" evidence="2">
    <location>
        <begin position="252"/>
        <end position="302"/>
    </location>
</feature>
<evidence type="ECO:0000256" key="3">
    <source>
        <dbReference type="SAM" id="MobiDB-lite"/>
    </source>
</evidence>
<protein>
    <submittedName>
        <fullName evidence="6">Lipase 2</fullName>
    </submittedName>
</protein>
<dbReference type="GO" id="GO:0006629">
    <property type="term" value="P:lipid metabolic process"/>
    <property type="evidence" value="ECO:0007669"/>
    <property type="project" value="TreeGrafter"/>
</dbReference>
<feature type="compositionally biased region" description="Low complexity" evidence="3">
    <location>
        <begin position="365"/>
        <end position="411"/>
    </location>
</feature>
<accession>A0A5E3ZXB5</accession>
<dbReference type="GO" id="GO:0016788">
    <property type="term" value="F:hydrolase activity, acting on ester bonds"/>
    <property type="evidence" value="ECO:0007669"/>
    <property type="project" value="InterPro"/>
</dbReference>
<feature type="signal peptide" evidence="4">
    <location>
        <begin position="1"/>
        <end position="21"/>
    </location>
</feature>
<evidence type="ECO:0000313" key="7">
    <source>
        <dbReference type="Proteomes" id="UP000324288"/>
    </source>
</evidence>
<evidence type="ECO:0000259" key="5">
    <source>
        <dbReference type="Pfam" id="PF13472"/>
    </source>
</evidence>
<evidence type="ECO:0000256" key="2">
    <source>
        <dbReference type="PIRSR" id="PIRSR637460-2"/>
    </source>
</evidence>
<dbReference type="EMBL" id="LR584267">
    <property type="protein sequence ID" value="VHO00763.1"/>
    <property type="molecule type" value="Genomic_DNA"/>
</dbReference>
<feature type="active site" description="Nucleophile" evidence="1">
    <location>
        <position position="90"/>
    </location>
</feature>
<dbReference type="InterPro" id="IPR036514">
    <property type="entry name" value="SGNH_hydro_sf"/>
</dbReference>
<sequence length="411" mass="44050">MLRKASSLALGSLLAVGLTVAVSPAGFADSAPAAAPSVSQPAVPTALLTAAHQRPAADDAQAPDRHALDIDFDALTKPLDEPNYVAIGDSYSIASFAPTTIWEPCFRNWLDYPHLTSAQTGLPLVEPACIGGSGTGYWYSSKMKGTDMAVKVPYRELLNKQTKLVTINLGLNDIMLAYNKKLVRECMDAAYDNKDPDHSACAAKVEKQFRPLIKILPKVLEGIYKDAKKRIAKDGMVVAVGYVEMFDGDKTCWDNGFIGPADRAYINSVFKRVNRAVRIAARKARVDQYIPGDHQTAVTSTCGVPFLRWSSFTGLPELAYPMHPTFAGAVMTSRALSSMYLAKHPYNVRPTTVEPASEEGDESVAPTTQATPKAAPSTKTEPSAKVTSSPKSTTAPKTTDTPSTPAAEPAA</sequence>
<evidence type="ECO:0000256" key="4">
    <source>
        <dbReference type="SAM" id="SignalP"/>
    </source>
</evidence>
<proteinExistence type="predicted"/>